<organism evidence="2">
    <name type="scientific">Rhizophora mucronata</name>
    <name type="common">Asiatic mangrove</name>
    <dbReference type="NCBI Taxonomy" id="61149"/>
    <lineage>
        <taxon>Eukaryota</taxon>
        <taxon>Viridiplantae</taxon>
        <taxon>Streptophyta</taxon>
        <taxon>Embryophyta</taxon>
        <taxon>Tracheophyta</taxon>
        <taxon>Spermatophyta</taxon>
        <taxon>Magnoliopsida</taxon>
        <taxon>eudicotyledons</taxon>
        <taxon>Gunneridae</taxon>
        <taxon>Pentapetalae</taxon>
        <taxon>rosids</taxon>
        <taxon>fabids</taxon>
        <taxon>Malpighiales</taxon>
        <taxon>Rhizophoraceae</taxon>
        <taxon>Rhizophora</taxon>
    </lineage>
</organism>
<dbReference type="EMBL" id="GGEC01078028">
    <property type="protein sequence ID" value="MBX58512.1"/>
    <property type="molecule type" value="Transcribed_RNA"/>
</dbReference>
<keyword evidence="1" id="KW-1133">Transmembrane helix</keyword>
<reference evidence="2" key="1">
    <citation type="submission" date="2018-02" db="EMBL/GenBank/DDBJ databases">
        <title>Rhizophora mucronata_Transcriptome.</title>
        <authorList>
            <person name="Meera S.P."/>
            <person name="Sreeshan A."/>
            <person name="Augustine A."/>
        </authorList>
    </citation>
    <scope>NUCLEOTIDE SEQUENCE</scope>
    <source>
        <tissue evidence="2">Leaf</tissue>
    </source>
</reference>
<sequence>MFLIYYSTFGDFFVGFFLSCRIYSCGCFVFLLYYCIGILLVVEI</sequence>
<protein>
    <submittedName>
        <fullName evidence="2">Uncharacterized protein</fullName>
    </submittedName>
</protein>
<feature type="transmembrane region" description="Helical" evidence="1">
    <location>
        <begin position="12"/>
        <end position="42"/>
    </location>
</feature>
<evidence type="ECO:0000313" key="2">
    <source>
        <dbReference type="EMBL" id="MBX58512.1"/>
    </source>
</evidence>
<keyword evidence="1" id="KW-0812">Transmembrane</keyword>
<evidence type="ECO:0000256" key="1">
    <source>
        <dbReference type="SAM" id="Phobius"/>
    </source>
</evidence>
<name>A0A2P2PUT9_RHIMU</name>
<dbReference type="AlphaFoldDB" id="A0A2P2PUT9"/>
<accession>A0A2P2PUT9</accession>
<proteinExistence type="predicted"/>
<keyword evidence="1" id="KW-0472">Membrane</keyword>